<evidence type="ECO:0000313" key="2">
    <source>
        <dbReference type="EMBL" id="CAI2181801.1"/>
    </source>
</evidence>
<feature type="region of interest" description="Disordered" evidence="1">
    <location>
        <begin position="61"/>
        <end position="94"/>
    </location>
</feature>
<accession>A0A9W4WVD0</accession>
<organism evidence="2 3">
    <name type="scientific">Funneliformis geosporum</name>
    <dbReference type="NCBI Taxonomy" id="1117311"/>
    <lineage>
        <taxon>Eukaryota</taxon>
        <taxon>Fungi</taxon>
        <taxon>Fungi incertae sedis</taxon>
        <taxon>Mucoromycota</taxon>
        <taxon>Glomeromycotina</taxon>
        <taxon>Glomeromycetes</taxon>
        <taxon>Glomerales</taxon>
        <taxon>Glomeraceae</taxon>
        <taxon>Funneliformis</taxon>
    </lineage>
</organism>
<evidence type="ECO:0000313" key="3">
    <source>
        <dbReference type="Proteomes" id="UP001153678"/>
    </source>
</evidence>
<comment type="caution">
    <text evidence="2">The sequence shown here is derived from an EMBL/GenBank/DDBJ whole genome shotgun (WGS) entry which is preliminary data.</text>
</comment>
<dbReference type="AlphaFoldDB" id="A0A9W4WVD0"/>
<keyword evidence="3" id="KW-1185">Reference proteome</keyword>
<gene>
    <name evidence="2" type="ORF">FWILDA_LOCUS10265</name>
</gene>
<evidence type="ECO:0000256" key="1">
    <source>
        <dbReference type="SAM" id="MobiDB-lite"/>
    </source>
</evidence>
<dbReference type="EMBL" id="CAMKVN010002604">
    <property type="protein sequence ID" value="CAI2181801.1"/>
    <property type="molecule type" value="Genomic_DNA"/>
</dbReference>
<dbReference type="Proteomes" id="UP001153678">
    <property type="component" value="Unassembled WGS sequence"/>
</dbReference>
<name>A0A9W4WVD0_9GLOM</name>
<reference evidence="2" key="1">
    <citation type="submission" date="2022-08" db="EMBL/GenBank/DDBJ databases">
        <authorList>
            <person name="Kallberg Y."/>
            <person name="Tangrot J."/>
            <person name="Rosling A."/>
        </authorList>
    </citation>
    <scope>NUCLEOTIDE SEQUENCE</scope>
    <source>
        <strain evidence="2">Wild A</strain>
    </source>
</reference>
<sequence length="94" mass="11453">MISKIFKTRGDTDFRKEVEKDEAIENEKKNVKRWNFQKMNQKIMALERSWNDEPEKRWFFLKKNEPEDSEDNGSRKEVEKDEAFEEEKDGTFQS</sequence>
<protein>
    <submittedName>
        <fullName evidence="2">5237_t:CDS:1</fullName>
    </submittedName>
</protein>
<proteinExistence type="predicted"/>
<feature type="compositionally biased region" description="Basic and acidic residues" evidence="1">
    <location>
        <begin position="61"/>
        <end position="81"/>
    </location>
</feature>